<feature type="repeat" description="ANK" evidence="6">
    <location>
        <begin position="306"/>
        <end position="338"/>
    </location>
</feature>
<dbReference type="GO" id="GO:0005737">
    <property type="term" value="C:cytoplasm"/>
    <property type="evidence" value="ECO:0007669"/>
    <property type="project" value="UniProtKB-ARBA"/>
</dbReference>
<evidence type="ECO:0000256" key="1">
    <source>
        <dbReference type="ARBA" id="ARBA00004123"/>
    </source>
</evidence>
<keyword evidence="8" id="KW-1185">Reference proteome</keyword>
<sequence>MDTQRCDMAVIELPNLWDNLSQSEDEEDPLPEKGVFMVKDKTCDGKKHDDMENAEGQYEISIKKEKESDLTSHSLADSEVPQNLKTSADVIACTVKIVYSGPNFNDTKKAMSTSWSQHSMIVSSATLYGWLCACKLSCGCRPENTFLLQASEPAGSCCDEVKTSGHLTLETIEDLQTILQMRELRTRTRRQQVCKPPPPPEIVPYYVDEEDFLKACELNKLPLIERYLEKFGDVNACDNFRRTGLHRASINGHVDVVERLLQAGASIENKDKLYATSVHWACRGGSRPVLELLLNHNGSFSARDKLLSTPLHVAVRTGHYNCAEHLIHCGADINAKDREGDTPMHDAVRLNRFKMIQLLLLHGANPKIKNCEGKTPLDSTLEWQSGAISILRCFKEDPKN</sequence>
<dbReference type="EMBL" id="JAGEUA010000004">
    <property type="protein sequence ID" value="KAL0984141.1"/>
    <property type="molecule type" value="Genomic_DNA"/>
</dbReference>
<dbReference type="PROSITE" id="PS50088">
    <property type="entry name" value="ANK_REPEAT"/>
    <property type="match status" value="3"/>
</dbReference>
<dbReference type="SMART" id="SM00248">
    <property type="entry name" value="ANK"/>
    <property type="match status" value="4"/>
</dbReference>
<evidence type="ECO:0000313" key="7">
    <source>
        <dbReference type="EMBL" id="KAL0984141.1"/>
    </source>
</evidence>
<dbReference type="PANTHER" id="PTHR24126:SF7">
    <property type="entry name" value="ANKYRIN REPEAT DOMAIN-CONTAINING PROTEIN 1"/>
    <property type="match status" value="1"/>
</dbReference>
<gene>
    <name evidence="7" type="ORF">UPYG_G00137630</name>
</gene>
<dbReference type="Pfam" id="PF13637">
    <property type="entry name" value="Ank_4"/>
    <property type="match status" value="1"/>
</dbReference>
<dbReference type="InterPro" id="IPR002110">
    <property type="entry name" value="Ankyrin_rpt"/>
</dbReference>
<evidence type="ECO:0000256" key="5">
    <source>
        <dbReference type="ARBA" id="ARBA00039564"/>
    </source>
</evidence>
<dbReference type="GO" id="GO:0005634">
    <property type="term" value="C:nucleus"/>
    <property type="evidence" value="ECO:0007669"/>
    <property type="project" value="UniProtKB-SubCell"/>
</dbReference>
<accession>A0ABD0WZ35</accession>
<evidence type="ECO:0000256" key="2">
    <source>
        <dbReference type="ARBA" id="ARBA00022737"/>
    </source>
</evidence>
<dbReference type="SUPFAM" id="SSF48403">
    <property type="entry name" value="Ankyrin repeat"/>
    <property type="match status" value="1"/>
</dbReference>
<comment type="subcellular location">
    <subcellularLocation>
        <location evidence="1">Nucleus</location>
    </subcellularLocation>
</comment>
<name>A0ABD0WZ35_UMBPY</name>
<feature type="repeat" description="ANK" evidence="6">
    <location>
        <begin position="240"/>
        <end position="272"/>
    </location>
</feature>
<evidence type="ECO:0000256" key="6">
    <source>
        <dbReference type="PROSITE-ProRule" id="PRU00023"/>
    </source>
</evidence>
<keyword evidence="2" id="KW-0677">Repeat</keyword>
<dbReference type="InterPro" id="IPR036770">
    <property type="entry name" value="Ankyrin_rpt-contain_sf"/>
</dbReference>
<organism evidence="7 8">
    <name type="scientific">Umbra pygmaea</name>
    <name type="common">Eastern mudminnow</name>
    <dbReference type="NCBI Taxonomy" id="75934"/>
    <lineage>
        <taxon>Eukaryota</taxon>
        <taxon>Metazoa</taxon>
        <taxon>Chordata</taxon>
        <taxon>Craniata</taxon>
        <taxon>Vertebrata</taxon>
        <taxon>Euteleostomi</taxon>
        <taxon>Actinopterygii</taxon>
        <taxon>Neopterygii</taxon>
        <taxon>Teleostei</taxon>
        <taxon>Protacanthopterygii</taxon>
        <taxon>Esociformes</taxon>
        <taxon>Umbridae</taxon>
        <taxon>Umbra</taxon>
    </lineage>
</organism>
<dbReference type="AlphaFoldDB" id="A0ABD0WZ35"/>
<reference evidence="7 8" key="1">
    <citation type="submission" date="2024-06" db="EMBL/GenBank/DDBJ databases">
        <authorList>
            <person name="Pan Q."/>
            <person name="Wen M."/>
            <person name="Jouanno E."/>
            <person name="Zahm M."/>
            <person name="Klopp C."/>
            <person name="Cabau C."/>
            <person name="Louis A."/>
            <person name="Berthelot C."/>
            <person name="Parey E."/>
            <person name="Roest Crollius H."/>
            <person name="Montfort J."/>
            <person name="Robinson-Rechavi M."/>
            <person name="Bouchez O."/>
            <person name="Lampietro C."/>
            <person name="Lopez Roques C."/>
            <person name="Donnadieu C."/>
            <person name="Postlethwait J."/>
            <person name="Bobe J."/>
            <person name="Verreycken H."/>
            <person name="Guiguen Y."/>
        </authorList>
    </citation>
    <scope>NUCLEOTIDE SEQUENCE [LARGE SCALE GENOMIC DNA]</scope>
    <source>
        <strain evidence="7">Up_M1</strain>
        <tissue evidence="7">Testis</tissue>
    </source>
</reference>
<feature type="repeat" description="ANK" evidence="6">
    <location>
        <begin position="339"/>
        <end position="371"/>
    </location>
</feature>
<evidence type="ECO:0000256" key="4">
    <source>
        <dbReference type="ARBA" id="ARBA00023242"/>
    </source>
</evidence>
<keyword evidence="4" id="KW-0539">Nucleus</keyword>
<dbReference type="Proteomes" id="UP001557470">
    <property type="component" value="Unassembled WGS sequence"/>
</dbReference>
<protein>
    <recommendedName>
        <fullName evidence="5">Ankyrin repeat domain-containing protein 1</fullName>
    </recommendedName>
</protein>
<dbReference type="Pfam" id="PF12796">
    <property type="entry name" value="Ank_2"/>
    <property type="match status" value="1"/>
</dbReference>
<dbReference type="Pfam" id="PF00023">
    <property type="entry name" value="Ank"/>
    <property type="match status" value="1"/>
</dbReference>
<dbReference type="PROSITE" id="PS50297">
    <property type="entry name" value="ANK_REP_REGION"/>
    <property type="match status" value="3"/>
</dbReference>
<evidence type="ECO:0000256" key="3">
    <source>
        <dbReference type="ARBA" id="ARBA00023043"/>
    </source>
</evidence>
<proteinExistence type="predicted"/>
<evidence type="ECO:0000313" key="8">
    <source>
        <dbReference type="Proteomes" id="UP001557470"/>
    </source>
</evidence>
<dbReference type="Gene3D" id="1.25.40.20">
    <property type="entry name" value="Ankyrin repeat-containing domain"/>
    <property type="match status" value="2"/>
</dbReference>
<comment type="caution">
    <text evidence="7">The sequence shown here is derived from an EMBL/GenBank/DDBJ whole genome shotgun (WGS) entry which is preliminary data.</text>
</comment>
<keyword evidence="3 6" id="KW-0040">ANK repeat</keyword>
<dbReference type="PANTHER" id="PTHR24126">
    <property type="entry name" value="ANKYRIN REPEAT, PH AND SEC7 DOMAIN CONTAINING PROTEIN SECG-RELATED"/>
    <property type="match status" value="1"/>
</dbReference>